<evidence type="ECO:0000313" key="4">
    <source>
        <dbReference type="EMBL" id="CAE0189067.1"/>
    </source>
</evidence>
<protein>
    <recommendedName>
        <fullName evidence="3">K Homology domain-containing protein</fullName>
    </recommendedName>
</protein>
<keyword evidence="1" id="KW-0694">RNA-binding</keyword>
<dbReference type="GO" id="GO:0003723">
    <property type="term" value="F:RNA binding"/>
    <property type="evidence" value="ECO:0007669"/>
    <property type="project" value="UniProtKB-UniRule"/>
</dbReference>
<feature type="region of interest" description="Disordered" evidence="2">
    <location>
        <begin position="303"/>
        <end position="333"/>
    </location>
</feature>
<evidence type="ECO:0000256" key="2">
    <source>
        <dbReference type="SAM" id="MobiDB-lite"/>
    </source>
</evidence>
<feature type="domain" description="K Homology" evidence="3">
    <location>
        <begin position="169"/>
        <end position="225"/>
    </location>
</feature>
<gene>
    <name evidence="4" type="ORF">CROS1456_LOCUS2138</name>
</gene>
<dbReference type="EMBL" id="HBHZ01002737">
    <property type="protein sequence ID" value="CAE0189067.1"/>
    <property type="molecule type" value="Transcribed_RNA"/>
</dbReference>
<organism evidence="4">
    <name type="scientific">Chloropicon roscoffensis</name>
    <dbReference type="NCBI Taxonomy" id="1461544"/>
    <lineage>
        <taxon>Eukaryota</taxon>
        <taxon>Viridiplantae</taxon>
        <taxon>Chlorophyta</taxon>
        <taxon>Chloropicophyceae</taxon>
        <taxon>Chloropicales</taxon>
        <taxon>Chloropicaceae</taxon>
        <taxon>Chloropicon</taxon>
    </lineage>
</organism>
<dbReference type="AlphaFoldDB" id="A0A7S3CAE4"/>
<evidence type="ECO:0000256" key="1">
    <source>
        <dbReference type="PROSITE-ProRule" id="PRU00117"/>
    </source>
</evidence>
<dbReference type="CDD" id="cd00105">
    <property type="entry name" value="KH-I"/>
    <property type="match status" value="1"/>
</dbReference>
<sequence>MDKLHPSVPVSQKRISLNIDDLPPLEPYPPLREEPPRPLSGGRRGVGFGTGPPASSQGSWLAAKQQRRQQVGPAAGGGSPTRLLPDDLNISWEYTQPSSGAEGGNGGKVTLQVESSQAAVSGGSGNASFQLCATGKRPQGIGTENVKQEIVTAERGDGSVALRVTLLAAGFVVGPNGASIHQIEAITGASIYSFNRQKDWEVDRPTRQFHVEGGSGVVQHAVDVICHAIQLYKDLAEGNHAKVTVKRLHKLDGVIFRYEPPPRSKVPFAAQVEYEAAELAVRQSTRDPRSHHGIRDVRDQLARRDEGVMRSNLPPGRQQRQVSRRGRRGSGLPEIELGEPVIQDHDIVKRQLFDDFEGMLSLAENAQNAGARSAHSSGGIRVRAHQVIRTSVESIPAHGSPKVKAAEGPAVFGQLQASSVTRRQDTFKAKVSFKNGGPKDGSPGRGRPRPVLAGRASRTQQQDGSGRAWSGRWNNGGLYGIDSLM</sequence>
<evidence type="ECO:0000259" key="3">
    <source>
        <dbReference type="Pfam" id="PF00013"/>
    </source>
</evidence>
<reference evidence="4" key="1">
    <citation type="submission" date="2021-01" db="EMBL/GenBank/DDBJ databases">
        <authorList>
            <person name="Corre E."/>
            <person name="Pelletier E."/>
            <person name="Niang G."/>
            <person name="Scheremetjew M."/>
            <person name="Finn R."/>
            <person name="Kale V."/>
            <person name="Holt S."/>
            <person name="Cochrane G."/>
            <person name="Meng A."/>
            <person name="Brown T."/>
            <person name="Cohen L."/>
        </authorList>
    </citation>
    <scope>NUCLEOTIDE SEQUENCE</scope>
    <source>
        <strain evidence="4">RCC1871</strain>
    </source>
</reference>
<feature type="region of interest" description="Disordered" evidence="2">
    <location>
        <begin position="431"/>
        <end position="472"/>
    </location>
</feature>
<accession>A0A7S3CAE4</accession>
<dbReference type="SUPFAM" id="SSF54791">
    <property type="entry name" value="Eukaryotic type KH-domain (KH-domain type I)"/>
    <property type="match status" value="1"/>
</dbReference>
<proteinExistence type="predicted"/>
<feature type="region of interest" description="Disordered" evidence="2">
    <location>
        <begin position="1"/>
        <end position="86"/>
    </location>
</feature>
<name>A0A7S3CAE4_9CHLO</name>
<dbReference type="Gene3D" id="3.30.1370.10">
    <property type="entry name" value="K Homology domain, type 1"/>
    <property type="match status" value="1"/>
</dbReference>
<dbReference type="PROSITE" id="PS50084">
    <property type="entry name" value="KH_TYPE_1"/>
    <property type="match status" value="1"/>
</dbReference>
<dbReference type="Pfam" id="PF00013">
    <property type="entry name" value="KH_1"/>
    <property type="match status" value="1"/>
</dbReference>
<dbReference type="InterPro" id="IPR036612">
    <property type="entry name" value="KH_dom_type_1_sf"/>
</dbReference>
<dbReference type="InterPro" id="IPR004088">
    <property type="entry name" value="KH_dom_type_1"/>
</dbReference>